<dbReference type="AlphaFoldDB" id="G0QY68"/>
<accession>G0QY68</accession>
<evidence type="ECO:0000313" key="3">
    <source>
        <dbReference type="Proteomes" id="UP000008983"/>
    </source>
</evidence>
<dbReference type="Proteomes" id="UP000008983">
    <property type="component" value="Unassembled WGS sequence"/>
</dbReference>
<dbReference type="EMBL" id="GL984102">
    <property type="protein sequence ID" value="EGR29842.1"/>
    <property type="molecule type" value="Genomic_DNA"/>
</dbReference>
<name>G0QY68_ICHMU</name>
<evidence type="ECO:0000313" key="2">
    <source>
        <dbReference type="EMBL" id="EGR29842.1"/>
    </source>
</evidence>
<proteinExistence type="predicted"/>
<dbReference type="GeneID" id="14905951"/>
<keyword evidence="3" id="KW-1185">Reference proteome</keyword>
<gene>
    <name evidence="2" type="ORF">IMG5_147710</name>
</gene>
<keyword evidence="1" id="KW-0812">Transmembrane</keyword>
<reference evidence="2 3" key="1">
    <citation type="submission" date="2011-07" db="EMBL/GenBank/DDBJ databases">
        <authorList>
            <person name="Coyne R."/>
            <person name="Brami D."/>
            <person name="Johnson J."/>
            <person name="Hostetler J."/>
            <person name="Hannick L."/>
            <person name="Clark T."/>
            <person name="Cassidy-Hanley D."/>
            <person name="Inman J."/>
        </authorList>
    </citation>
    <scope>NUCLEOTIDE SEQUENCE [LARGE SCALE GENOMIC DNA]</scope>
    <source>
        <strain evidence="2 3">G5</strain>
    </source>
</reference>
<evidence type="ECO:0008006" key="4">
    <source>
        <dbReference type="Google" id="ProtNLM"/>
    </source>
</evidence>
<sequence>MLDEKKTLQSFECFYVFFYYVFWVCCQNMRSTPFQKYEWAFFVLQLFKQYLEYYHYYDYCWIWGLFRENQFRKICYFFCMFVGCFYCFYYDFNTYQYYLVEQF</sequence>
<organism evidence="2 3">
    <name type="scientific">Ichthyophthirius multifiliis</name>
    <name type="common">White spot disease agent</name>
    <name type="synonym">Ich</name>
    <dbReference type="NCBI Taxonomy" id="5932"/>
    <lineage>
        <taxon>Eukaryota</taxon>
        <taxon>Sar</taxon>
        <taxon>Alveolata</taxon>
        <taxon>Ciliophora</taxon>
        <taxon>Intramacronucleata</taxon>
        <taxon>Oligohymenophorea</taxon>
        <taxon>Hymenostomatida</taxon>
        <taxon>Ophryoglenina</taxon>
        <taxon>Ichthyophthirius</taxon>
    </lineage>
</organism>
<evidence type="ECO:0000256" key="1">
    <source>
        <dbReference type="SAM" id="Phobius"/>
    </source>
</evidence>
<dbReference type="RefSeq" id="XP_004031078.1">
    <property type="nucleotide sequence ID" value="XM_004031030.1"/>
</dbReference>
<dbReference type="InParanoid" id="G0QY68"/>
<protein>
    <recommendedName>
        <fullName evidence="4">Transmembrane protein</fullName>
    </recommendedName>
</protein>
<keyword evidence="1" id="KW-1133">Transmembrane helix</keyword>
<feature type="transmembrane region" description="Helical" evidence="1">
    <location>
        <begin position="74"/>
        <end position="92"/>
    </location>
</feature>
<keyword evidence="1" id="KW-0472">Membrane</keyword>